<feature type="transmembrane region" description="Helical" evidence="1">
    <location>
        <begin position="114"/>
        <end position="139"/>
    </location>
</feature>
<keyword evidence="1" id="KW-0812">Transmembrane</keyword>
<feature type="domain" description="GGDEF" evidence="2">
    <location>
        <begin position="204"/>
        <end position="315"/>
    </location>
</feature>
<dbReference type="EMBL" id="CADCVK010000404">
    <property type="protein sequence ID" value="CAA9504287.1"/>
    <property type="molecule type" value="Genomic_DNA"/>
</dbReference>
<feature type="transmembrane region" description="Helical" evidence="1">
    <location>
        <begin position="151"/>
        <end position="169"/>
    </location>
</feature>
<protein>
    <submittedName>
        <fullName evidence="3">Glutamate synthase domain 2</fullName>
    </submittedName>
</protein>
<keyword evidence="1" id="KW-1133">Transmembrane helix</keyword>
<organism evidence="3">
    <name type="scientific">uncultured Rubrobacteraceae bacterium</name>
    <dbReference type="NCBI Taxonomy" id="349277"/>
    <lineage>
        <taxon>Bacteria</taxon>
        <taxon>Bacillati</taxon>
        <taxon>Actinomycetota</taxon>
        <taxon>Rubrobacteria</taxon>
        <taxon>Rubrobacterales</taxon>
        <taxon>Rubrobacteraceae</taxon>
        <taxon>environmental samples</taxon>
    </lineage>
</organism>
<name>A0A6J4SSR7_9ACTN</name>
<gene>
    <name evidence="3" type="ORF">AVDCRST_MAG12-2851</name>
</gene>
<accession>A0A6J4SSR7</accession>
<reference evidence="3" key="1">
    <citation type="submission" date="2020-02" db="EMBL/GenBank/DDBJ databases">
        <authorList>
            <person name="Meier V. D."/>
        </authorList>
    </citation>
    <scope>NUCLEOTIDE SEQUENCE</scope>
    <source>
        <strain evidence="3">AVDCRST_MAG12</strain>
    </source>
</reference>
<keyword evidence="1" id="KW-0472">Membrane</keyword>
<sequence length="326" mass="33599">MGDGIGYPGNARGLKAFSLLFVILAAISLLLVHASSYDPPVSFILLYLAASVGIVVAGVVVPLLPARQFTLGFCGGVYALYAAVTAMMVFFTGGPSSELYVIFFPLLVASTLHGAWRVVLAVLTAALFFYALAMLPGLLESGAGEEVASSVFYRLGALGLTGLFLAYASRGVVGAADTPEETLEDEGAVLLERVEGEISSSRGAPVAVILVDPGGVRDVDLLLDRVDARIGEPFSLEDGDLFGLVVGGVDDGGAESAARRALAAASSLGAEETRAGAAIYPRDARSAEDLLLAAGRALEASFEVEGPSAIVLAGRDAREGPYRAAR</sequence>
<feature type="transmembrane region" description="Helical" evidence="1">
    <location>
        <begin position="44"/>
        <end position="64"/>
    </location>
</feature>
<feature type="transmembrane region" description="Helical" evidence="1">
    <location>
        <begin position="71"/>
        <end position="94"/>
    </location>
</feature>
<dbReference type="InterPro" id="IPR000160">
    <property type="entry name" value="GGDEF_dom"/>
</dbReference>
<dbReference type="PROSITE" id="PS50887">
    <property type="entry name" value="GGDEF"/>
    <property type="match status" value="1"/>
</dbReference>
<proteinExistence type="predicted"/>
<dbReference type="AlphaFoldDB" id="A0A6J4SSR7"/>
<evidence type="ECO:0000256" key="1">
    <source>
        <dbReference type="SAM" id="Phobius"/>
    </source>
</evidence>
<evidence type="ECO:0000313" key="3">
    <source>
        <dbReference type="EMBL" id="CAA9504287.1"/>
    </source>
</evidence>
<evidence type="ECO:0000259" key="2">
    <source>
        <dbReference type="PROSITE" id="PS50887"/>
    </source>
</evidence>